<dbReference type="OrthoDB" id="115989at2"/>
<dbReference type="RefSeq" id="WP_036647029.1">
    <property type="nucleotide sequence ID" value="NZ_BAVZ01000003.1"/>
</dbReference>
<organism evidence="2 3">
    <name type="scientific">Paenibacillus pini JCM 16418</name>
    <dbReference type="NCBI Taxonomy" id="1236976"/>
    <lineage>
        <taxon>Bacteria</taxon>
        <taxon>Bacillati</taxon>
        <taxon>Bacillota</taxon>
        <taxon>Bacilli</taxon>
        <taxon>Bacillales</taxon>
        <taxon>Paenibacillaceae</taxon>
        <taxon>Paenibacillus</taxon>
    </lineage>
</organism>
<keyword evidence="3" id="KW-1185">Reference proteome</keyword>
<dbReference type="PANTHER" id="PTHR39336">
    <property type="entry name" value="PYRIDOXAMINE PHOSPHATE OXIDASE FAMILY PROTEIN (AFU_ORTHOLOGUE AFUA_6G11440)"/>
    <property type="match status" value="1"/>
</dbReference>
<name>W7YYA1_9BACL</name>
<dbReference type="PANTHER" id="PTHR39336:SF1">
    <property type="entry name" value="PYRIDOXAMINE PHOSPHATE OXIDASE FAMILY PROTEIN (AFU_ORTHOLOGUE AFUA_6G11440)"/>
    <property type="match status" value="1"/>
</dbReference>
<protein>
    <recommendedName>
        <fullName evidence="1">Pyridoxamine 5'-phosphate oxidase N-terminal domain-containing protein</fullName>
    </recommendedName>
</protein>
<dbReference type="Gene3D" id="2.30.110.10">
    <property type="entry name" value="Electron Transport, Fmn-binding Protein, Chain A"/>
    <property type="match status" value="1"/>
</dbReference>
<dbReference type="STRING" id="1236976.JCM16418_1415"/>
<dbReference type="Pfam" id="PF01243">
    <property type="entry name" value="PNPOx_N"/>
    <property type="match status" value="1"/>
</dbReference>
<reference evidence="2 3" key="1">
    <citation type="journal article" date="2014" name="Genome Announc.">
        <title>Draft Genome Sequence of Paenibacillus pini JCM 16418T, Isolated from the Rhizosphere of Pine Tree.</title>
        <authorList>
            <person name="Yuki M."/>
            <person name="Oshima K."/>
            <person name="Suda W."/>
            <person name="Oshida Y."/>
            <person name="Kitamura K."/>
            <person name="Iida Y."/>
            <person name="Hattori M."/>
            <person name="Ohkuma M."/>
        </authorList>
    </citation>
    <scope>NUCLEOTIDE SEQUENCE [LARGE SCALE GENOMIC DNA]</scope>
    <source>
        <strain evidence="2 3">JCM 16418</strain>
    </source>
</reference>
<evidence type="ECO:0000313" key="2">
    <source>
        <dbReference type="EMBL" id="GAF07399.1"/>
    </source>
</evidence>
<dbReference type="EMBL" id="BAVZ01000003">
    <property type="protein sequence ID" value="GAF07399.1"/>
    <property type="molecule type" value="Genomic_DNA"/>
</dbReference>
<proteinExistence type="predicted"/>
<dbReference type="AlphaFoldDB" id="W7YYA1"/>
<dbReference type="Proteomes" id="UP000019364">
    <property type="component" value="Unassembled WGS sequence"/>
</dbReference>
<comment type="caution">
    <text evidence="2">The sequence shown here is derived from an EMBL/GenBank/DDBJ whole genome shotgun (WGS) entry which is preliminary data.</text>
</comment>
<dbReference type="SUPFAM" id="SSF50475">
    <property type="entry name" value="FMN-binding split barrel"/>
    <property type="match status" value="1"/>
</dbReference>
<dbReference type="eggNOG" id="COG3576">
    <property type="taxonomic scope" value="Bacteria"/>
</dbReference>
<evidence type="ECO:0000259" key="1">
    <source>
        <dbReference type="Pfam" id="PF01243"/>
    </source>
</evidence>
<dbReference type="InterPro" id="IPR011576">
    <property type="entry name" value="Pyridox_Oxase_N"/>
</dbReference>
<gene>
    <name evidence="2" type="ORF">JCM16418_1415</name>
</gene>
<sequence length="192" mass="21682">MGTSYDSLKPEHEAFIKEQHMFFVGTAATDGHVNLSPKGHDSFRILSPNKVAYLDLTGSGNETSAHLAENNRMTYMFMSFQGKPLILRLYGNGRVILPTSNEWNELAEQFTIYEGTRQIIVSDIEIVKASCGFSVPLYSYEGDRSILLDWAKNKGEDRLVQYRKEKNAVSMDGKVTPIGEEFNRRIIDNGHV</sequence>
<feature type="domain" description="Pyridoxamine 5'-phosphate oxidase N-terminal" evidence="1">
    <location>
        <begin position="8"/>
        <end position="117"/>
    </location>
</feature>
<evidence type="ECO:0000313" key="3">
    <source>
        <dbReference type="Proteomes" id="UP000019364"/>
    </source>
</evidence>
<accession>W7YYA1</accession>
<dbReference type="InterPro" id="IPR012349">
    <property type="entry name" value="Split_barrel_FMN-bd"/>
</dbReference>